<dbReference type="Gene3D" id="1.10.3210.10">
    <property type="entry name" value="Hypothetical protein af1432"/>
    <property type="match status" value="1"/>
</dbReference>
<name>A0A9W4X2Z3_9GLOM</name>
<keyword evidence="10" id="KW-0378">Hydrolase</keyword>
<accession>A0A9W4X2Z3</accession>
<reference evidence="13" key="1">
    <citation type="submission" date="2022-08" db="EMBL/GenBank/DDBJ databases">
        <authorList>
            <person name="Kallberg Y."/>
            <person name="Tangrot J."/>
            <person name="Rosling A."/>
        </authorList>
    </citation>
    <scope>NUCLEOTIDE SEQUENCE</scope>
    <source>
        <strain evidence="13">Wild A</strain>
    </source>
</reference>
<keyword evidence="14" id="KW-1185">Reference proteome</keyword>
<evidence type="ECO:0000313" key="13">
    <source>
        <dbReference type="EMBL" id="CAI2182654.1"/>
    </source>
</evidence>
<comment type="cofactor">
    <cofactor evidence="3">
        <name>Co(2+)</name>
        <dbReference type="ChEBI" id="CHEBI:48828"/>
    </cofactor>
</comment>
<dbReference type="GO" id="GO:0002953">
    <property type="term" value="F:5'-deoxynucleotidase activity"/>
    <property type="evidence" value="ECO:0007669"/>
    <property type="project" value="UniProtKB-EC"/>
</dbReference>
<evidence type="ECO:0000259" key="12">
    <source>
        <dbReference type="Pfam" id="PF13023"/>
    </source>
</evidence>
<evidence type="ECO:0000256" key="5">
    <source>
        <dbReference type="ARBA" id="ARBA00004074"/>
    </source>
</evidence>
<evidence type="ECO:0000256" key="1">
    <source>
        <dbReference type="ARBA" id="ARBA00001638"/>
    </source>
</evidence>
<dbReference type="GO" id="GO:0046872">
    <property type="term" value="F:metal ion binding"/>
    <property type="evidence" value="ECO:0007669"/>
    <property type="project" value="UniProtKB-KW"/>
</dbReference>
<dbReference type="InterPro" id="IPR039356">
    <property type="entry name" value="YfbR/HDDC2"/>
</dbReference>
<evidence type="ECO:0000256" key="4">
    <source>
        <dbReference type="ARBA" id="ARBA00001946"/>
    </source>
</evidence>
<evidence type="ECO:0000313" key="14">
    <source>
        <dbReference type="Proteomes" id="UP001153678"/>
    </source>
</evidence>
<evidence type="ECO:0000256" key="2">
    <source>
        <dbReference type="ARBA" id="ARBA00001936"/>
    </source>
</evidence>
<evidence type="ECO:0000256" key="11">
    <source>
        <dbReference type="ARBA" id="ARBA00022842"/>
    </source>
</evidence>
<comment type="subunit">
    <text evidence="7">Homodimer.</text>
</comment>
<dbReference type="SUPFAM" id="SSF109604">
    <property type="entry name" value="HD-domain/PDEase-like"/>
    <property type="match status" value="1"/>
</dbReference>
<keyword evidence="9" id="KW-0479">Metal-binding</keyword>
<evidence type="ECO:0000256" key="10">
    <source>
        <dbReference type="ARBA" id="ARBA00022801"/>
    </source>
</evidence>
<feature type="domain" description="HD" evidence="12">
    <location>
        <begin position="22"/>
        <end position="176"/>
    </location>
</feature>
<dbReference type="GO" id="GO:0005737">
    <property type="term" value="C:cytoplasm"/>
    <property type="evidence" value="ECO:0007669"/>
    <property type="project" value="TreeGrafter"/>
</dbReference>
<keyword evidence="11" id="KW-0460">Magnesium</keyword>
<dbReference type="Pfam" id="PF13023">
    <property type="entry name" value="HD_3"/>
    <property type="match status" value="1"/>
</dbReference>
<comment type="cofactor">
    <cofactor evidence="4">
        <name>Mg(2+)</name>
        <dbReference type="ChEBI" id="CHEBI:18420"/>
    </cofactor>
</comment>
<evidence type="ECO:0000256" key="7">
    <source>
        <dbReference type="ARBA" id="ARBA00011738"/>
    </source>
</evidence>
<dbReference type="EMBL" id="CAMKVN010002798">
    <property type="protein sequence ID" value="CAI2182654.1"/>
    <property type="molecule type" value="Genomic_DNA"/>
</dbReference>
<comment type="caution">
    <text evidence="13">The sequence shown here is derived from an EMBL/GenBank/DDBJ whole genome shotgun (WGS) entry which is preliminary data.</text>
</comment>
<proteinExistence type="inferred from homology"/>
<dbReference type="GO" id="GO:0009159">
    <property type="term" value="P:deoxyribonucleoside monophosphate catabolic process"/>
    <property type="evidence" value="ECO:0007669"/>
    <property type="project" value="UniProtKB-ARBA"/>
</dbReference>
<evidence type="ECO:0000256" key="9">
    <source>
        <dbReference type="ARBA" id="ARBA00022723"/>
    </source>
</evidence>
<dbReference type="Proteomes" id="UP001153678">
    <property type="component" value="Unassembled WGS sequence"/>
</dbReference>
<evidence type="ECO:0000256" key="6">
    <source>
        <dbReference type="ARBA" id="ARBA00009999"/>
    </source>
</evidence>
<dbReference type="InterPro" id="IPR006674">
    <property type="entry name" value="HD_domain"/>
</dbReference>
<dbReference type="PANTHER" id="PTHR11845:SF13">
    <property type="entry name" value="5'-DEOXYNUCLEOTIDASE HDDC2"/>
    <property type="match status" value="1"/>
</dbReference>
<dbReference type="EC" id="3.1.3.89" evidence="8"/>
<sequence length="334" mass="38623">MENNINTSVGNFTKLLEFFHIIEKLKKTKRTGWIISNIENPESISDHMHRMSILALLSNDDKLDKNKCVKMTVVHDLAEGIVGDITPFEGVTKQEKNRREMEAMQYICKELLEDSLQSQEIFSLWQEYENGETMEAKFVKDLDKFEMILQAFEYEKSDKKDLTEFFENTRGKFTHPLVKSWVEELYLQQLKFGQILYDTNAGLSVMEDKTIKVQISNSEYKDVKSDKNNGLNDYTPCLTMNNYDLEGNVTESEKGFCKTSINVENTSERKKKQVSSIIYDNEMQKSVKFILSLNGSNEESIIENVDKTLLSDEISLSLKNTDDRTSEVKIDINV</sequence>
<dbReference type="AlphaFoldDB" id="A0A9W4X2Z3"/>
<comment type="catalytic activity">
    <reaction evidence="1">
        <text>a 2'-deoxyribonucleoside 5'-phosphate + H2O = a 2'-deoxyribonucleoside + phosphate</text>
        <dbReference type="Rhea" id="RHEA:36167"/>
        <dbReference type="ChEBI" id="CHEBI:15377"/>
        <dbReference type="ChEBI" id="CHEBI:18274"/>
        <dbReference type="ChEBI" id="CHEBI:43474"/>
        <dbReference type="ChEBI" id="CHEBI:65317"/>
        <dbReference type="EC" id="3.1.3.89"/>
    </reaction>
</comment>
<comment type="similarity">
    <text evidence="6">Belongs to the HDDC2 family.</text>
</comment>
<dbReference type="OrthoDB" id="10254258at2759"/>
<dbReference type="FunFam" id="1.10.3210.10:FF:000011">
    <property type="entry name" value="HD domain-containing protein 2"/>
    <property type="match status" value="1"/>
</dbReference>
<comment type="cofactor">
    <cofactor evidence="2">
        <name>Mn(2+)</name>
        <dbReference type="ChEBI" id="CHEBI:29035"/>
    </cofactor>
</comment>
<comment type="function">
    <text evidence="5">Catalyzes the dephosphorylation of the nucleoside 5'-monophosphates deoxyadenosine monophosphate (dAMP), deoxycytidine monophosphate (dCMP), deoxyguanosine monophosphate (dGMP) and deoxythymidine monophosphate (dTMP).</text>
</comment>
<protein>
    <recommendedName>
        <fullName evidence="8">5'-deoxynucleotidase</fullName>
        <ecNumber evidence="8">3.1.3.89</ecNumber>
    </recommendedName>
</protein>
<organism evidence="13 14">
    <name type="scientific">Funneliformis geosporum</name>
    <dbReference type="NCBI Taxonomy" id="1117311"/>
    <lineage>
        <taxon>Eukaryota</taxon>
        <taxon>Fungi</taxon>
        <taxon>Fungi incertae sedis</taxon>
        <taxon>Mucoromycota</taxon>
        <taxon>Glomeromycotina</taxon>
        <taxon>Glomeromycetes</taxon>
        <taxon>Glomerales</taxon>
        <taxon>Glomeraceae</taxon>
        <taxon>Funneliformis</taxon>
    </lineage>
</organism>
<evidence type="ECO:0000256" key="3">
    <source>
        <dbReference type="ARBA" id="ARBA00001941"/>
    </source>
</evidence>
<evidence type="ECO:0000256" key="8">
    <source>
        <dbReference type="ARBA" id="ARBA00012964"/>
    </source>
</evidence>
<dbReference type="PANTHER" id="PTHR11845">
    <property type="entry name" value="5'-DEOXYNUCLEOTIDASE HDDC2"/>
    <property type="match status" value="1"/>
</dbReference>
<gene>
    <name evidence="13" type="ORF">FWILDA_LOCUS10687</name>
</gene>